<dbReference type="Pfam" id="PF00059">
    <property type="entry name" value="Lectin_C"/>
    <property type="match status" value="1"/>
</dbReference>
<dbReference type="InterPro" id="IPR016187">
    <property type="entry name" value="CTDL_fold"/>
</dbReference>
<organism evidence="2 3">
    <name type="scientific">Araneus ventricosus</name>
    <name type="common">Orbweaver spider</name>
    <name type="synonym">Epeira ventricosa</name>
    <dbReference type="NCBI Taxonomy" id="182803"/>
    <lineage>
        <taxon>Eukaryota</taxon>
        <taxon>Metazoa</taxon>
        <taxon>Ecdysozoa</taxon>
        <taxon>Arthropoda</taxon>
        <taxon>Chelicerata</taxon>
        <taxon>Arachnida</taxon>
        <taxon>Araneae</taxon>
        <taxon>Araneomorphae</taxon>
        <taxon>Entelegynae</taxon>
        <taxon>Araneoidea</taxon>
        <taxon>Araneidae</taxon>
        <taxon>Araneus</taxon>
    </lineage>
</organism>
<proteinExistence type="predicted"/>
<dbReference type="SUPFAM" id="SSF56436">
    <property type="entry name" value="C-type lectin-like"/>
    <property type="match status" value="1"/>
</dbReference>
<evidence type="ECO:0000259" key="1">
    <source>
        <dbReference type="PROSITE" id="PS50041"/>
    </source>
</evidence>
<name>A0A4Y2LB84_ARAVE</name>
<sequence>DCCKILNREGEFLRESGCEGEELDSAVCLRDHKGEGSRMRISAVKAAGDGKAAFVTWRYEGIGWKTDKLQVKLWTDLKDSPKVLTFSTLEHVFSVKDLEPGTMYSILLRPAPNIRTEELTYQFIIISFTEDGTFGALLTPIRMSVYVIWSGTLRVTWDEAQAFSESGEAKKSNKYSISHQMEAPDVKAVEIIIESSQEYHLTPISMKTEYTFSLGCFFVDKFHPCGVATIRTDPPNHIDRESSGLFTMYEVVNGSRLDWFEAEEDCRQREGHLTSLLTEEEGKTLLKVLPARDAKLWTGAKLKAVGNGTSYWTDGNKMTYLPMSKNSGVFASKDSCCRALNEAGRLRLSGGKCSDQLLYICKYLFRDPKSAVRFTLSPTGELSLETPMLVAMGMEGASVSATLYRGDEEESSATGDVKKIVLKNLIPEEDYELVVKDQGSDWEHRLSFNAGQESFIRMCSNISNLRDAAGPEKPKGLISKASKFSYIYDPF</sequence>
<dbReference type="InterPro" id="IPR016186">
    <property type="entry name" value="C-type_lectin-like/link_sf"/>
</dbReference>
<protein>
    <recommendedName>
        <fullName evidence="1">C-type lectin domain-containing protein</fullName>
    </recommendedName>
</protein>
<feature type="non-terminal residue" evidence="2">
    <location>
        <position position="1"/>
    </location>
</feature>
<dbReference type="OrthoDB" id="2142683at2759"/>
<accession>A0A4Y2LB84</accession>
<dbReference type="SMART" id="SM00034">
    <property type="entry name" value="CLECT"/>
    <property type="match status" value="1"/>
</dbReference>
<reference evidence="2 3" key="1">
    <citation type="journal article" date="2019" name="Sci. Rep.">
        <title>Orb-weaving spider Araneus ventricosus genome elucidates the spidroin gene catalogue.</title>
        <authorList>
            <person name="Kono N."/>
            <person name="Nakamura H."/>
            <person name="Ohtoshi R."/>
            <person name="Moran D.A.P."/>
            <person name="Shinohara A."/>
            <person name="Yoshida Y."/>
            <person name="Fujiwara M."/>
            <person name="Mori M."/>
            <person name="Tomita M."/>
            <person name="Arakawa K."/>
        </authorList>
    </citation>
    <scope>NUCLEOTIDE SEQUENCE [LARGE SCALE GENOMIC DNA]</scope>
</reference>
<dbReference type="CDD" id="cd00037">
    <property type="entry name" value="CLECT"/>
    <property type="match status" value="1"/>
</dbReference>
<comment type="caution">
    <text evidence="2">The sequence shown here is derived from an EMBL/GenBank/DDBJ whole genome shotgun (WGS) entry which is preliminary data.</text>
</comment>
<dbReference type="InterPro" id="IPR001304">
    <property type="entry name" value="C-type_lectin-like"/>
</dbReference>
<dbReference type="EMBL" id="BGPR01005629">
    <property type="protein sequence ID" value="GBN11961.1"/>
    <property type="molecule type" value="Genomic_DNA"/>
</dbReference>
<dbReference type="Proteomes" id="UP000499080">
    <property type="component" value="Unassembled WGS sequence"/>
</dbReference>
<dbReference type="PROSITE" id="PS50041">
    <property type="entry name" value="C_TYPE_LECTIN_2"/>
    <property type="match status" value="1"/>
</dbReference>
<feature type="domain" description="C-type lectin" evidence="1">
    <location>
        <begin position="249"/>
        <end position="362"/>
    </location>
</feature>
<dbReference type="Gene3D" id="3.10.100.10">
    <property type="entry name" value="Mannose-Binding Protein A, subunit A"/>
    <property type="match status" value="1"/>
</dbReference>
<evidence type="ECO:0000313" key="2">
    <source>
        <dbReference type="EMBL" id="GBN11961.1"/>
    </source>
</evidence>
<evidence type="ECO:0000313" key="3">
    <source>
        <dbReference type="Proteomes" id="UP000499080"/>
    </source>
</evidence>
<gene>
    <name evidence="2" type="ORF">AVEN_53121-2_1</name>
</gene>
<keyword evidence="3" id="KW-1185">Reference proteome</keyword>
<dbReference type="AlphaFoldDB" id="A0A4Y2LB84"/>